<name>A0A9P0P3U6_ACAOB</name>
<keyword evidence="2" id="KW-1185">Reference proteome</keyword>
<evidence type="ECO:0000313" key="2">
    <source>
        <dbReference type="Proteomes" id="UP001152888"/>
    </source>
</evidence>
<dbReference type="AlphaFoldDB" id="A0A9P0P3U6"/>
<dbReference type="Proteomes" id="UP001152888">
    <property type="component" value="Unassembled WGS sequence"/>
</dbReference>
<sequence>MYLQATNYNINAERRINGLQQQMDSLSNFSIQNADYTINNLTIFRFIFQFI</sequence>
<evidence type="ECO:0000313" key="1">
    <source>
        <dbReference type="EMBL" id="CAH1969953.1"/>
    </source>
</evidence>
<gene>
    <name evidence="1" type="ORF">ACAOBT_LOCUS8656</name>
</gene>
<reference evidence="1" key="1">
    <citation type="submission" date="2022-03" db="EMBL/GenBank/DDBJ databases">
        <authorList>
            <person name="Sayadi A."/>
        </authorList>
    </citation>
    <scope>NUCLEOTIDE SEQUENCE</scope>
</reference>
<organism evidence="1 2">
    <name type="scientific">Acanthoscelides obtectus</name>
    <name type="common">Bean weevil</name>
    <name type="synonym">Bruchus obtectus</name>
    <dbReference type="NCBI Taxonomy" id="200917"/>
    <lineage>
        <taxon>Eukaryota</taxon>
        <taxon>Metazoa</taxon>
        <taxon>Ecdysozoa</taxon>
        <taxon>Arthropoda</taxon>
        <taxon>Hexapoda</taxon>
        <taxon>Insecta</taxon>
        <taxon>Pterygota</taxon>
        <taxon>Neoptera</taxon>
        <taxon>Endopterygota</taxon>
        <taxon>Coleoptera</taxon>
        <taxon>Polyphaga</taxon>
        <taxon>Cucujiformia</taxon>
        <taxon>Chrysomeloidea</taxon>
        <taxon>Chrysomelidae</taxon>
        <taxon>Bruchinae</taxon>
        <taxon>Bruchini</taxon>
        <taxon>Acanthoscelides</taxon>
    </lineage>
</organism>
<proteinExistence type="predicted"/>
<protein>
    <submittedName>
        <fullName evidence="1">Uncharacterized protein</fullName>
    </submittedName>
</protein>
<accession>A0A9P0P3U6</accession>
<comment type="caution">
    <text evidence="1">The sequence shown here is derived from an EMBL/GenBank/DDBJ whole genome shotgun (WGS) entry which is preliminary data.</text>
</comment>
<dbReference type="EMBL" id="CAKOFQ010006767">
    <property type="protein sequence ID" value="CAH1969953.1"/>
    <property type="molecule type" value="Genomic_DNA"/>
</dbReference>